<dbReference type="InterPro" id="IPR031107">
    <property type="entry name" value="Small_HSP"/>
</dbReference>
<dbReference type="PROSITE" id="PS01031">
    <property type="entry name" value="SHSP"/>
    <property type="match status" value="1"/>
</dbReference>
<comment type="similarity">
    <text evidence="1 2">Belongs to the small heat shock protein (HSP20) family.</text>
</comment>
<dbReference type="AlphaFoldDB" id="A0A4R2LDN0"/>
<dbReference type="CDD" id="cd06464">
    <property type="entry name" value="ACD_sHsps-like"/>
    <property type="match status" value="1"/>
</dbReference>
<evidence type="ECO:0000313" key="5">
    <source>
        <dbReference type="Proteomes" id="UP000295765"/>
    </source>
</evidence>
<dbReference type="PANTHER" id="PTHR11527">
    <property type="entry name" value="HEAT-SHOCK PROTEIN 20 FAMILY MEMBER"/>
    <property type="match status" value="1"/>
</dbReference>
<proteinExistence type="inferred from homology"/>
<evidence type="ECO:0000259" key="3">
    <source>
        <dbReference type="PROSITE" id="PS01031"/>
    </source>
</evidence>
<dbReference type="RefSeq" id="WP_132539222.1">
    <property type="nucleotide sequence ID" value="NZ_SLWY01000004.1"/>
</dbReference>
<evidence type="ECO:0000256" key="2">
    <source>
        <dbReference type="RuleBase" id="RU003616"/>
    </source>
</evidence>
<dbReference type="Gene3D" id="2.60.40.790">
    <property type="match status" value="1"/>
</dbReference>
<gene>
    <name evidence="4" type="ORF">EV699_104104</name>
</gene>
<keyword evidence="5" id="KW-1185">Reference proteome</keyword>
<dbReference type="InterPro" id="IPR002068">
    <property type="entry name" value="A-crystallin/Hsp20_dom"/>
</dbReference>
<dbReference type="EMBL" id="SLWY01000004">
    <property type="protein sequence ID" value="TCO82712.1"/>
    <property type="molecule type" value="Genomic_DNA"/>
</dbReference>
<reference evidence="4 5" key="1">
    <citation type="submission" date="2019-03" db="EMBL/GenBank/DDBJ databases">
        <title>Genomic Encyclopedia of Type Strains, Phase IV (KMG-IV): sequencing the most valuable type-strain genomes for metagenomic binning, comparative biology and taxonomic classification.</title>
        <authorList>
            <person name="Goeker M."/>
        </authorList>
    </citation>
    <scope>NUCLEOTIDE SEQUENCE [LARGE SCALE GENOMIC DNA]</scope>
    <source>
        <strain evidence="4 5">DSM 25287</strain>
    </source>
</reference>
<evidence type="ECO:0000256" key="1">
    <source>
        <dbReference type="PROSITE-ProRule" id="PRU00285"/>
    </source>
</evidence>
<dbReference type="InterPro" id="IPR008978">
    <property type="entry name" value="HSP20-like_chaperone"/>
</dbReference>
<organism evidence="4 5">
    <name type="scientific">Plasticicumulans lactativorans</name>
    <dbReference type="NCBI Taxonomy" id="1133106"/>
    <lineage>
        <taxon>Bacteria</taxon>
        <taxon>Pseudomonadati</taxon>
        <taxon>Pseudomonadota</taxon>
        <taxon>Gammaproteobacteria</taxon>
        <taxon>Candidatus Competibacteraceae</taxon>
        <taxon>Plasticicumulans</taxon>
    </lineage>
</organism>
<protein>
    <submittedName>
        <fullName evidence="4">HSP20 family protein</fullName>
    </submittedName>
</protein>
<dbReference type="Proteomes" id="UP000295765">
    <property type="component" value="Unassembled WGS sequence"/>
</dbReference>
<feature type="domain" description="SHSP" evidence="3">
    <location>
        <begin position="37"/>
        <end position="149"/>
    </location>
</feature>
<dbReference type="Pfam" id="PF00011">
    <property type="entry name" value="HSP20"/>
    <property type="match status" value="1"/>
</dbReference>
<comment type="caution">
    <text evidence="4">The sequence shown here is derived from an EMBL/GenBank/DDBJ whole genome shotgun (WGS) entry which is preliminary data.</text>
</comment>
<dbReference type="SUPFAM" id="SSF49764">
    <property type="entry name" value="HSP20-like chaperones"/>
    <property type="match status" value="1"/>
</dbReference>
<accession>A0A4R2LDN0</accession>
<sequence>MSLIKWDPFRELEEVSDRLNRLFTRPGARAEGAEKGMAVTDWTPAVDISETDTAYLIKAELPEVKKEDVKVTLDRGMLTIEGERRQESEEKNQRFHRIERSYGRCVRSFQVPDGVDTARIGARFDNGVLAITLPKSEKTAADVKKVEIA</sequence>
<evidence type="ECO:0000313" key="4">
    <source>
        <dbReference type="EMBL" id="TCO82712.1"/>
    </source>
</evidence>
<name>A0A4R2LDN0_9GAMM</name>
<dbReference type="OrthoDB" id="9792695at2"/>